<accession>A0A024FWU1</accession>
<reference evidence="1 2" key="1">
    <citation type="submission" date="2012-05" db="EMBL/GenBank/DDBJ databases">
        <title>Recombination and specialization in a pathogen metapopulation.</title>
        <authorList>
            <person name="Gardiner A."/>
            <person name="Kemen E."/>
            <person name="Schultz-Larsen T."/>
            <person name="MacLean D."/>
            <person name="Van Oosterhout C."/>
            <person name="Jones J.D.G."/>
        </authorList>
    </citation>
    <scope>NUCLEOTIDE SEQUENCE [LARGE SCALE GENOMIC DNA]</scope>
    <source>
        <strain evidence="1 2">Ac Nc2</strain>
    </source>
</reference>
<gene>
    <name evidence="1" type="ORF">BN9_132620</name>
</gene>
<comment type="caution">
    <text evidence="1">The sequence shown here is derived from an EMBL/GenBank/DDBJ whole genome shotgun (WGS) entry which is preliminary data.</text>
</comment>
<name>A0A024FWU1_9STRA</name>
<keyword evidence="2" id="KW-1185">Reference proteome</keyword>
<proteinExistence type="predicted"/>
<dbReference type="InParanoid" id="A0A024FWU1"/>
<dbReference type="EMBL" id="CAIX01001461">
    <property type="protein sequence ID" value="CCI11653.1"/>
    <property type="molecule type" value="Genomic_DNA"/>
</dbReference>
<sequence>MRREMNWNHRIVIAVVVVALERKLKNEVTLCEHCAWWLSKHTVCEMEVVGIEIEFLTHKLKAKCI</sequence>
<organism evidence="1 2">
    <name type="scientific">Albugo candida</name>
    <dbReference type="NCBI Taxonomy" id="65357"/>
    <lineage>
        <taxon>Eukaryota</taxon>
        <taxon>Sar</taxon>
        <taxon>Stramenopiles</taxon>
        <taxon>Oomycota</taxon>
        <taxon>Peronosporomycetes</taxon>
        <taxon>Albuginales</taxon>
        <taxon>Albuginaceae</taxon>
        <taxon>Albugo</taxon>
    </lineage>
</organism>
<evidence type="ECO:0000313" key="2">
    <source>
        <dbReference type="Proteomes" id="UP000053237"/>
    </source>
</evidence>
<dbReference type="AlphaFoldDB" id="A0A024FWU1"/>
<protein>
    <submittedName>
        <fullName evidence="1">Uncharacterized protein</fullName>
    </submittedName>
</protein>
<evidence type="ECO:0000313" key="1">
    <source>
        <dbReference type="EMBL" id="CCI11653.1"/>
    </source>
</evidence>
<dbReference type="Proteomes" id="UP000053237">
    <property type="component" value="Unassembled WGS sequence"/>
</dbReference>